<dbReference type="AlphaFoldDB" id="A0A3M7PQ61"/>
<reference evidence="1 2" key="1">
    <citation type="journal article" date="2018" name="Sci. Rep.">
        <title>Genomic signatures of local adaptation to the degree of environmental predictability in rotifers.</title>
        <authorList>
            <person name="Franch-Gras L."/>
            <person name="Hahn C."/>
            <person name="Garcia-Roger E.M."/>
            <person name="Carmona M.J."/>
            <person name="Serra M."/>
            <person name="Gomez A."/>
        </authorList>
    </citation>
    <scope>NUCLEOTIDE SEQUENCE [LARGE SCALE GENOMIC DNA]</scope>
    <source>
        <strain evidence="1">HYR1</strain>
    </source>
</reference>
<accession>A0A3M7PQ61</accession>
<evidence type="ECO:0000313" key="1">
    <source>
        <dbReference type="EMBL" id="RNA01049.1"/>
    </source>
</evidence>
<dbReference type="EMBL" id="REGN01009497">
    <property type="protein sequence ID" value="RNA01049.1"/>
    <property type="molecule type" value="Genomic_DNA"/>
</dbReference>
<sequence>MRKGENGKNCYKNNMLLLNKLKRINKMLLSQNKLFFKPNHQNRIRIFCGFFVPKMINPSQEISLTIFSLNCDPCNFSHFLCNIL</sequence>
<protein>
    <submittedName>
        <fullName evidence="1">Uncharacterized protein</fullName>
    </submittedName>
</protein>
<proteinExistence type="predicted"/>
<evidence type="ECO:0000313" key="2">
    <source>
        <dbReference type="Proteomes" id="UP000276133"/>
    </source>
</evidence>
<dbReference type="Proteomes" id="UP000276133">
    <property type="component" value="Unassembled WGS sequence"/>
</dbReference>
<keyword evidence="2" id="KW-1185">Reference proteome</keyword>
<name>A0A3M7PQ61_BRAPC</name>
<comment type="caution">
    <text evidence="1">The sequence shown here is derived from an EMBL/GenBank/DDBJ whole genome shotgun (WGS) entry which is preliminary data.</text>
</comment>
<organism evidence="1 2">
    <name type="scientific">Brachionus plicatilis</name>
    <name type="common">Marine rotifer</name>
    <name type="synonym">Brachionus muelleri</name>
    <dbReference type="NCBI Taxonomy" id="10195"/>
    <lineage>
        <taxon>Eukaryota</taxon>
        <taxon>Metazoa</taxon>
        <taxon>Spiralia</taxon>
        <taxon>Gnathifera</taxon>
        <taxon>Rotifera</taxon>
        <taxon>Eurotatoria</taxon>
        <taxon>Monogononta</taxon>
        <taxon>Pseudotrocha</taxon>
        <taxon>Ploima</taxon>
        <taxon>Brachionidae</taxon>
        <taxon>Brachionus</taxon>
    </lineage>
</organism>
<gene>
    <name evidence="1" type="ORF">BpHYR1_019770</name>
</gene>